<sequence>MSHPEKPVQSGYAYQKIAEEIEAQILRGDLKPGDLLPGETEMGSLFGVTRSTVREGLRQLETDGLIHRPSPRRMEVTVPPVDLLTTRATRAMALMKVTFRELVEVAMVMEPLAARTAAERATPEEIEDLQQLHAALVASEGQLEETIELDEKFHSRVTEIGHNRVLGPAREPVGLLLFRGFEHIAPVATNFYKRQIEAHSNILAAIRDRDVERASKWARMHIEDFWRGVQLAGLDDANPVLPRPVSHTEGVT</sequence>
<dbReference type="PANTHER" id="PTHR43537:SF5">
    <property type="entry name" value="UXU OPERON TRANSCRIPTIONAL REGULATOR"/>
    <property type="match status" value="1"/>
</dbReference>
<dbReference type="STRING" id="252305.OB2597_20971"/>
<dbReference type="SMART" id="SM00895">
    <property type="entry name" value="FCD"/>
    <property type="match status" value="1"/>
</dbReference>
<dbReference type="Gene3D" id="1.10.10.10">
    <property type="entry name" value="Winged helix-like DNA-binding domain superfamily/Winged helix DNA-binding domain"/>
    <property type="match status" value="1"/>
</dbReference>
<dbReference type="AlphaFoldDB" id="A3U1F4"/>
<gene>
    <name evidence="5" type="ORF">OB2597_20971</name>
</gene>
<dbReference type="PROSITE" id="PS50949">
    <property type="entry name" value="HTH_GNTR"/>
    <property type="match status" value="1"/>
</dbReference>
<proteinExistence type="predicted"/>
<dbReference type="InterPro" id="IPR036390">
    <property type="entry name" value="WH_DNA-bd_sf"/>
</dbReference>
<organism evidence="5 6">
    <name type="scientific">Pseudooceanicola batsensis (strain ATCC BAA-863 / DSM 15984 / KCTC 12145 / HTCC2597)</name>
    <name type="common">Oceanicola batsensis</name>
    <dbReference type="NCBI Taxonomy" id="252305"/>
    <lineage>
        <taxon>Bacteria</taxon>
        <taxon>Pseudomonadati</taxon>
        <taxon>Pseudomonadota</taxon>
        <taxon>Alphaproteobacteria</taxon>
        <taxon>Rhodobacterales</taxon>
        <taxon>Paracoccaceae</taxon>
        <taxon>Pseudooceanicola</taxon>
    </lineage>
</organism>
<dbReference type="Gene3D" id="1.20.120.530">
    <property type="entry name" value="GntR ligand-binding domain-like"/>
    <property type="match status" value="1"/>
</dbReference>
<dbReference type="SUPFAM" id="SSF46785">
    <property type="entry name" value="Winged helix' DNA-binding domain"/>
    <property type="match status" value="1"/>
</dbReference>
<dbReference type="Pfam" id="PF07729">
    <property type="entry name" value="FCD"/>
    <property type="match status" value="1"/>
</dbReference>
<evidence type="ECO:0000256" key="1">
    <source>
        <dbReference type="ARBA" id="ARBA00023015"/>
    </source>
</evidence>
<reference evidence="5 6" key="1">
    <citation type="journal article" date="2010" name="J. Bacteriol.">
        <title>Genome sequences of Oceanicola granulosus HTCC2516(T) and Oceanicola batsensis HTCC2597(TDelta).</title>
        <authorList>
            <person name="Thrash J.C."/>
            <person name="Cho J.C."/>
            <person name="Vergin K.L."/>
            <person name="Giovannoni S.J."/>
        </authorList>
    </citation>
    <scope>NUCLEOTIDE SEQUENCE [LARGE SCALE GENOMIC DNA]</scope>
    <source>
        <strain evidence="6">ATCC BAA-863 / DSM 15984 / KCTC 12145 / HTCC2597</strain>
    </source>
</reference>
<evidence type="ECO:0000256" key="3">
    <source>
        <dbReference type="ARBA" id="ARBA00023163"/>
    </source>
</evidence>
<keyword evidence="2" id="KW-0238">DNA-binding</keyword>
<keyword evidence="1" id="KW-0805">Transcription regulation</keyword>
<dbReference type="PRINTS" id="PR00035">
    <property type="entry name" value="HTHGNTR"/>
</dbReference>
<dbReference type="GO" id="GO:0003677">
    <property type="term" value="F:DNA binding"/>
    <property type="evidence" value="ECO:0007669"/>
    <property type="project" value="UniProtKB-KW"/>
</dbReference>
<evidence type="ECO:0000259" key="4">
    <source>
        <dbReference type="PROSITE" id="PS50949"/>
    </source>
</evidence>
<dbReference type="Pfam" id="PF00392">
    <property type="entry name" value="GntR"/>
    <property type="match status" value="1"/>
</dbReference>
<keyword evidence="3" id="KW-0804">Transcription</keyword>
<comment type="caution">
    <text evidence="5">The sequence shown here is derived from an EMBL/GenBank/DDBJ whole genome shotgun (WGS) entry which is preliminary data.</text>
</comment>
<dbReference type="InterPro" id="IPR011711">
    <property type="entry name" value="GntR_C"/>
</dbReference>
<evidence type="ECO:0000256" key="2">
    <source>
        <dbReference type="ARBA" id="ARBA00023125"/>
    </source>
</evidence>
<dbReference type="PANTHER" id="PTHR43537">
    <property type="entry name" value="TRANSCRIPTIONAL REGULATOR, GNTR FAMILY"/>
    <property type="match status" value="1"/>
</dbReference>
<evidence type="ECO:0000313" key="5">
    <source>
        <dbReference type="EMBL" id="EAQ02137.1"/>
    </source>
</evidence>
<protein>
    <submittedName>
        <fullName evidence="5">Hypothetical GntR-famly transcriptional regulator</fullName>
    </submittedName>
</protein>
<dbReference type="InterPro" id="IPR000524">
    <property type="entry name" value="Tscrpt_reg_HTH_GntR"/>
</dbReference>
<name>A3U1F4_PSEBH</name>
<dbReference type="CDD" id="cd07377">
    <property type="entry name" value="WHTH_GntR"/>
    <property type="match status" value="1"/>
</dbReference>
<keyword evidence="6" id="KW-1185">Reference proteome</keyword>
<dbReference type="GO" id="GO:0003700">
    <property type="term" value="F:DNA-binding transcription factor activity"/>
    <property type="evidence" value="ECO:0007669"/>
    <property type="project" value="InterPro"/>
</dbReference>
<dbReference type="InterPro" id="IPR008920">
    <property type="entry name" value="TF_FadR/GntR_C"/>
</dbReference>
<dbReference type="RefSeq" id="WP_009804135.1">
    <property type="nucleotide sequence ID" value="NZ_AAMO01000009.1"/>
</dbReference>
<dbReference type="SMART" id="SM00345">
    <property type="entry name" value="HTH_GNTR"/>
    <property type="match status" value="1"/>
</dbReference>
<dbReference type="HOGENOM" id="CLU_017584_9_1_5"/>
<feature type="domain" description="HTH gntR-type" evidence="4">
    <location>
        <begin position="11"/>
        <end position="79"/>
    </location>
</feature>
<dbReference type="SUPFAM" id="SSF48008">
    <property type="entry name" value="GntR ligand-binding domain-like"/>
    <property type="match status" value="1"/>
</dbReference>
<accession>A3U1F4</accession>
<dbReference type="Proteomes" id="UP000004318">
    <property type="component" value="Unassembled WGS sequence"/>
</dbReference>
<evidence type="ECO:0000313" key="6">
    <source>
        <dbReference type="Proteomes" id="UP000004318"/>
    </source>
</evidence>
<dbReference type="EMBL" id="AAMO01000009">
    <property type="protein sequence ID" value="EAQ02137.1"/>
    <property type="molecule type" value="Genomic_DNA"/>
</dbReference>
<dbReference type="OrthoDB" id="9794015at2"/>
<dbReference type="InterPro" id="IPR036388">
    <property type="entry name" value="WH-like_DNA-bd_sf"/>
</dbReference>